<dbReference type="GO" id="GO:0005852">
    <property type="term" value="C:eukaryotic translation initiation factor 3 complex"/>
    <property type="evidence" value="ECO:0007669"/>
    <property type="project" value="UniProtKB-UniRule"/>
</dbReference>
<feature type="region of interest" description="Disordered" evidence="5">
    <location>
        <begin position="1658"/>
        <end position="1715"/>
    </location>
</feature>
<feature type="region of interest" description="Disordered" evidence="5">
    <location>
        <begin position="1870"/>
        <end position="1894"/>
    </location>
</feature>
<dbReference type="Pfam" id="PF05470">
    <property type="entry name" value="eIF-3c_N"/>
    <property type="match status" value="1"/>
</dbReference>
<proteinExistence type="inferred from homology"/>
<feature type="region of interest" description="Disordered" evidence="5">
    <location>
        <begin position="990"/>
        <end position="1060"/>
    </location>
</feature>
<feature type="compositionally biased region" description="Polar residues" evidence="5">
    <location>
        <begin position="23"/>
        <end position="35"/>
    </location>
</feature>
<feature type="region of interest" description="Disordered" evidence="5">
    <location>
        <begin position="833"/>
        <end position="853"/>
    </location>
</feature>
<dbReference type="Proteomes" id="UP000835052">
    <property type="component" value="Unassembled WGS sequence"/>
</dbReference>
<feature type="compositionally biased region" description="Acidic residues" evidence="5">
    <location>
        <begin position="1048"/>
        <end position="1058"/>
    </location>
</feature>
<feature type="region of interest" description="Disordered" evidence="5">
    <location>
        <begin position="15"/>
        <end position="92"/>
    </location>
</feature>
<dbReference type="PANTHER" id="PTHR13937:SF0">
    <property type="entry name" value="EUKARYOTIC TRANSLATION INITIATION FACTOR 3 SUBUNIT C-RELATED"/>
    <property type="match status" value="1"/>
</dbReference>
<keyword evidence="2 4" id="KW-0396">Initiation factor</keyword>
<dbReference type="GO" id="GO:0003743">
    <property type="term" value="F:translation initiation factor activity"/>
    <property type="evidence" value="ECO:0007669"/>
    <property type="project" value="UniProtKB-UniRule"/>
</dbReference>
<dbReference type="GO" id="GO:0001732">
    <property type="term" value="P:formation of cytoplasmic translation initiation complex"/>
    <property type="evidence" value="ECO:0007669"/>
    <property type="project" value="UniProtKB-UniRule"/>
</dbReference>
<comment type="similarity">
    <text evidence="4">Belongs to the eIF-3 subunit C family.</text>
</comment>
<feature type="compositionally biased region" description="Acidic residues" evidence="5">
    <location>
        <begin position="2046"/>
        <end position="2063"/>
    </location>
</feature>
<comment type="caution">
    <text evidence="7">The sequence shown here is derived from an EMBL/GenBank/DDBJ whole genome shotgun (WGS) entry which is preliminary data.</text>
</comment>
<dbReference type="GO" id="GO:0031369">
    <property type="term" value="F:translation initiation factor binding"/>
    <property type="evidence" value="ECO:0007669"/>
    <property type="project" value="InterPro"/>
</dbReference>
<dbReference type="PROSITE" id="PS50250">
    <property type="entry name" value="PCI"/>
    <property type="match status" value="1"/>
</dbReference>
<gene>
    <name evidence="4" type="primary">eif-3.C</name>
    <name evidence="7" type="ORF">CAUJ_LOCUS6865</name>
</gene>
<dbReference type="HAMAP" id="MF_03002">
    <property type="entry name" value="eIF3c"/>
    <property type="match status" value="1"/>
</dbReference>
<dbReference type="GO" id="GO:0033290">
    <property type="term" value="C:eukaryotic 48S preinitiation complex"/>
    <property type="evidence" value="ECO:0007669"/>
    <property type="project" value="UniProtKB-UniRule"/>
</dbReference>
<dbReference type="Pfam" id="PF01399">
    <property type="entry name" value="PCI"/>
    <property type="match status" value="1"/>
</dbReference>
<sequence>MTINKLSVTHLTPCNRAHDHAQGDSNWTTLSSGRLTGSRRESVSSAESPADPRVLTQYPPNGIPPGPPYMEQHPVVSYPPQQPPWHPGMQPQQPPIPPVCMQERQNAPVPYPRSPSRMPPTAVNPQTIHWMTQHYGYAYSNSPVPSVTPSVMSAQMYGDNMSMLSVNTNVTATNPVDPSQRCFSSNGSTTENINPNLNMALLQSTRQVDEILNIWFSSNLMKRVEMANIIWNWAKGSGLTSIDEVTMPNFMQRIVHVIIDGLWCEINNSGGRPPPKDLDVSYRLIEILHRILLTPCGLHFVSLAFRADFQPQNQPLLRDAICPFVGIHNNQPQVDRRSKLLIEIIWILITQNDANARTQCLKSLKITQNMVPRLVQSLKDGHFVNSRLLHIFLKLTYKDKQMKESLFHYGSPQNLTYLVLHCFLPKSMQNPSPERRGQLISDACRLLKSLVHDTQSIDNFIRVNGIQIICELLKTITDKRIIRDALILFKEVSDSEVFKEFLIPVDFIIYLMHNFQDENIFQHGTGFLINITANKPRYKEIAIKSGCVQLLESIISRCPEIFKTPDDKKGLILDILSNSCLTLNNLLPFWFSGGVELVPQAQQILLATVQRFLCPEVLRKFLNLLVFEDVSWKEQLIELRNNLLRLLTTIFRTPVIQKDRIFEVFDEIRHENIIGTILHVFSIAKSLYADATNDGDKKKRETLILRSLKLLEYIMTGTGSNMVMDIRKAIINFFRHNTTCPLDIINEKSGDSLIVVLLEFCTRLLEVCGEAPLPWTIDRLAVEGLANRRNADIASAAQNLLRKMPVSASEFEPLAEVFANTDYQNVEVFFRGGHSSDSDSESSEDEVQEQKIKTKPSAYRNDFELLAEGEDDQRRVVRTQKDRKFDELKDLIKLIRNARSNKDLNKMLSVFDDLLKSYEKSRTIFQRQNISMPRFFISAVVELEDYLTNLWEDKEAKAALSKLNTKALSAMRQKVRKYVKEIEDKIKEYRESPDPAGYETPEEELIVGDDEEEDLPIESVKTKVSKAKDLDNEKSDMDTDSSAWTTEPDTDDSDTGEDEIGKMEKLRRLFLKKEFRDDKGVKKDNKRVRVQKKETKNVDRESDDDEEWTPVSREKTVVLFDPKEEITHEVMIKKINEIMSLRGRLTTDRKQHVKNLQKLYEKSVEKNLGAGILVKITFCIISALFELNSKISDYMEYPNFMKTLGTVNELLDMLIEHPNVKLSVTFSEEDENLKDETEDYRIQGSVLMAVQRLDTELTKILQNADCHSNDYIEKLKGEKDMCTLIERTQKYIEERIHLGIFDQHEVCKVYMMRIEHFYYKYKEHYDGEGNVAEIMDYLCKRIYALDEEKRLRQRAMLCHVYWLALHDEWHRARDTLLMSHMQAIVDHSDTDTQILYNRTICQLGLCAFRHGFIREAHQGLSEIQNTQRAKELLAQAVGMRQHERTAEQEKVERQRQIPYHMHINVELMECVYLICSMLLEIPHMASCEVEMRRRLLSRSFHYQLKQSEKASLIGPPENTREHVVAASRAMLAGDWKKCRDYIVNDKMNQKVWNLFRNSERVKEMVVRRIQEEALRTYLLMYSTVYATVSLKKLSELFELSKRDVHSIISKMIIQEELSATLDEPTDCLIMHRVEPSRLQMLALNLADKLQTLSENTEQILEPRTNRGGYAGPGSWFQGRNERQGDKQKGDRSNYQGDRRTGPSDGKRGAWGQVPVQQTLETMGKKKAFIEKRNAQKFRLIPQSAAEECTSERFAPTEEHLEEQHKFGIFYDDDYNYMQHLRDVNEKMKLEEVGSTVEERVVKKTVIKVPFIPPPPFGALGPQKTVEFVDNDVQKALEGDLTGAGELEDDFIALAGGALDDRIMTYRSNFDEEDDDDEEGIFDGYEEEGEDEEDEESCVTRETAQRDIDQAFDLMMENEYDDDGLVGELDAEDTDMSGVLEPNSGRLKRLAAEVPKDPEYDEKLAKQYVRERLRLIEEGVIKEDEETEMVEVEESSRKRIKWDCESFATQYTNIYNHPTLIKEPRGKQLSRKNLKWLDKQAEKMDTAEEEDELMEDEDEEDDDASQCTVSTFRPKGETPEQRRLRKLAVKESRRARRQEKKANKTAFATESRKMAKGRIGQLKAVPLP</sequence>
<dbReference type="PANTHER" id="PTHR13937">
    <property type="entry name" value="EUKARYOTIC TRANSLATION INITATION FACTOR 3, SUBUNIT 8 EIF3S8 -RELATED"/>
    <property type="match status" value="1"/>
</dbReference>
<accession>A0A8S1H3V0</accession>
<evidence type="ECO:0000259" key="6">
    <source>
        <dbReference type="PROSITE" id="PS50250"/>
    </source>
</evidence>
<organism evidence="7 8">
    <name type="scientific">Caenorhabditis auriculariae</name>
    <dbReference type="NCBI Taxonomy" id="2777116"/>
    <lineage>
        <taxon>Eukaryota</taxon>
        <taxon>Metazoa</taxon>
        <taxon>Ecdysozoa</taxon>
        <taxon>Nematoda</taxon>
        <taxon>Chromadorea</taxon>
        <taxon>Rhabditida</taxon>
        <taxon>Rhabditina</taxon>
        <taxon>Rhabditomorpha</taxon>
        <taxon>Rhabditoidea</taxon>
        <taxon>Rhabditidae</taxon>
        <taxon>Peloderinae</taxon>
        <taxon>Caenorhabditis</taxon>
    </lineage>
</organism>
<dbReference type="InterPro" id="IPR008905">
    <property type="entry name" value="EIF3C_N_dom"/>
</dbReference>
<evidence type="ECO:0000256" key="3">
    <source>
        <dbReference type="ARBA" id="ARBA00022917"/>
    </source>
</evidence>
<comment type="function">
    <text evidence="4">Component of the eukaryotic translation initiation factor 3 (eIF-3) complex, which is involved in protein synthesis of a specialized repertoire of mRNAs and, together with other initiation factors, stimulates binding of mRNA and methionyl-tRNAi to the 40S ribosome. The eIF-3 complex specifically targets and initiates translation of a subset of mRNAs involved in cell proliferation.</text>
</comment>
<feature type="domain" description="PCI" evidence="6">
    <location>
        <begin position="1459"/>
        <end position="1635"/>
    </location>
</feature>
<feature type="region of interest" description="Disordered" evidence="5">
    <location>
        <begin position="2039"/>
        <end position="2127"/>
    </location>
</feature>
<feature type="compositionally biased region" description="Basic and acidic residues" evidence="5">
    <location>
        <begin position="2073"/>
        <end position="2091"/>
    </location>
</feature>
<dbReference type="InterPro" id="IPR036390">
    <property type="entry name" value="WH_DNA-bd_sf"/>
</dbReference>
<keyword evidence="3 4" id="KW-0648">Protein biosynthesis</keyword>
<feature type="compositionally biased region" description="Basic and acidic residues" evidence="5">
    <location>
        <begin position="1091"/>
        <end position="1100"/>
    </location>
</feature>
<keyword evidence="8" id="KW-1185">Reference proteome</keyword>
<comment type="subunit">
    <text evidence="4">Component of the eukaryotic translation initiation factor 3 (eIF-3) complex.</text>
</comment>
<dbReference type="Gene3D" id="1.10.10.1630">
    <property type="entry name" value="Sys-1 C-terminal domain-like"/>
    <property type="match status" value="1"/>
</dbReference>
<dbReference type="GO" id="GO:0016282">
    <property type="term" value="C:eukaryotic 43S preinitiation complex"/>
    <property type="evidence" value="ECO:0007669"/>
    <property type="project" value="UniProtKB-UniRule"/>
</dbReference>
<dbReference type="InterPro" id="IPR027516">
    <property type="entry name" value="EIF3C"/>
</dbReference>
<evidence type="ECO:0000256" key="5">
    <source>
        <dbReference type="SAM" id="MobiDB-lite"/>
    </source>
</evidence>
<feature type="compositionally biased region" description="Acidic residues" evidence="5">
    <location>
        <begin position="838"/>
        <end position="847"/>
    </location>
</feature>
<evidence type="ECO:0000256" key="2">
    <source>
        <dbReference type="ARBA" id="ARBA00022540"/>
    </source>
</evidence>
<feature type="compositionally biased region" description="Basic and acidic residues" evidence="5">
    <location>
        <begin position="1679"/>
        <end position="1707"/>
    </location>
</feature>
<dbReference type="InterPro" id="IPR016024">
    <property type="entry name" value="ARM-type_fold"/>
</dbReference>
<protein>
    <recommendedName>
        <fullName evidence="4">Eukaryotic translation initiation factor 3 subunit C</fullName>
        <shortName evidence="4">eIF3c</shortName>
    </recommendedName>
    <alternativeName>
        <fullName evidence="4">Eukaryotic translation initiation factor 3 subunit 8</fullName>
    </alternativeName>
</protein>
<dbReference type="GO" id="GO:0042274">
    <property type="term" value="P:ribosomal small subunit biogenesis"/>
    <property type="evidence" value="ECO:0007669"/>
    <property type="project" value="InterPro"/>
</dbReference>
<dbReference type="SMART" id="SM00088">
    <property type="entry name" value="PINT"/>
    <property type="match status" value="1"/>
</dbReference>
<dbReference type="EMBL" id="CAJGYM010000018">
    <property type="protein sequence ID" value="CAD6190946.1"/>
    <property type="molecule type" value="Genomic_DNA"/>
</dbReference>
<feature type="compositionally biased region" description="Acidic residues" evidence="5">
    <location>
        <begin position="1000"/>
        <end position="1016"/>
    </location>
</feature>
<dbReference type="OrthoDB" id="29647at2759"/>
<dbReference type="Gene3D" id="1.25.40.570">
    <property type="match status" value="1"/>
</dbReference>
<dbReference type="InterPro" id="IPR007307">
    <property type="entry name" value="Ltv1"/>
</dbReference>
<evidence type="ECO:0000313" key="8">
    <source>
        <dbReference type="Proteomes" id="UP000835052"/>
    </source>
</evidence>
<evidence type="ECO:0000313" key="7">
    <source>
        <dbReference type="EMBL" id="CAD6190946.1"/>
    </source>
</evidence>
<evidence type="ECO:0000256" key="4">
    <source>
        <dbReference type="HAMAP-Rule" id="MF_03002"/>
    </source>
</evidence>
<dbReference type="InterPro" id="IPR000717">
    <property type="entry name" value="PCI_dom"/>
</dbReference>
<feature type="compositionally biased region" description="Basic and acidic residues" evidence="5">
    <location>
        <begin position="1026"/>
        <end position="1037"/>
    </location>
</feature>
<dbReference type="Gene3D" id="1.25.10.10">
    <property type="entry name" value="Leucine-rich Repeat Variant"/>
    <property type="match status" value="1"/>
</dbReference>
<comment type="subcellular location">
    <subcellularLocation>
        <location evidence="4">Cytoplasm</location>
    </subcellularLocation>
</comment>
<dbReference type="Pfam" id="PF04180">
    <property type="entry name" value="LTV"/>
    <property type="match status" value="1"/>
</dbReference>
<reference evidence="7" key="1">
    <citation type="submission" date="2020-10" db="EMBL/GenBank/DDBJ databases">
        <authorList>
            <person name="Kikuchi T."/>
        </authorList>
    </citation>
    <scope>NUCLEOTIDE SEQUENCE</scope>
    <source>
        <strain evidence="7">NKZ352</strain>
    </source>
</reference>
<keyword evidence="1 4" id="KW-0963">Cytoplasm</keyword>
<dbReference type="InterPro" id="IPR011989">
    <property type="entry name" value="ARM-like"/>
</dbReference>
<feature type="compositionally biased region" description="Pro residues" evidence="5">
    <location>
        <begin position="80"/>
        <end position="92"/>
    </location>
</feature>
<dbReference type="SUPFAM" id="SSF46785">
    <property type="entry name" value="Winged helix' DNA-binding domain"/>
    <property type="match status" value="1"/>
</dbReference>
<evidence type="ECO:0000256" key="1">
    <source>
        <dbReference type="ARBA" id="ARBA00022490"/>
    </source>
</evidence>
<name>A0A8S1H3V0_9PELO</name>
<feature type="region of interest" description="Disordered" evidence="5">
    <location>
        <begin position="1083"/>
        <end position="1108"/>
    </location>
</feature>
<dbReference type="GO" id="GO:0003723">
    <property type="term" value="F:RNA binding"/>
    <property type="evidence" value="ECO:0007669"/>
    <property type="project" value="InterPro"/>
</dbReference>
<dbReference type="SUPFAM" id="SSF48371">
    <property type="entry name" value="ARM repeat"/>
    <property type="match status" value="1"/>
</dbReference>